<dbReference type="EMBL" id="BK015495">
    <property type="protein sequence ID" value="DAE09832.1"/>
    <property type="molecule type" value="Genomic_DNA"/>
</dbReference>
<dbReference type="SUPFAM" id="SSF69279">
    <property type="entry name" value="Phage tail proteins"/>
    <property type="match status" value="1"/>
</dbReference>
<name>A0A8S5PSU0_9CAUD</name>
<sequence length="152" mass="16888">MINQKAAGDARHARHGKDGAIYNSDGVLLATVESFTSQVSFNNANYSVLGNAQELETAGTFKVTLTMSQVVIEDDQFFIEMMEALETQVMPVWNFQGVLKGRNDSEQRVMYRECIPSGTVDIQNLTVGDTIKRAWNFAVNQPPKLQSLLKIS</sequence>
<organism evidence="1">
    <name type="scientific">Siphoviridae sp. ctdjo3</name>
    <dbReference type="NCBI Taxonomy" id="2825583"/>
    <lineage>
        <taxon>Viruses</taxon>
        <taxon>Duplodnaviria</taxon>
        <taxon>Heunggongvirae</taxon>
        <taxon>Uroviricota</taxon>
        <taxon>Caudoviricetes</taxon>
    </lineage>
</organism>
<dbReference type="InterPro" id="IPR038628">
    <property type="entry name" value="XkdM-like_sf"/>
</dbReference>
<dbReference type="Pfam" id="PF09393">
    <property type="entry name" value="DUF2001"/>
    <property type="match status" value="1"/>
</dbReference>
<evidence type="ECO:0000313" key="1">
    <source>
        <dbReference type="EMBL" id="DAE09832.1"/>
    </source>
</evidence>
<dbReference type="InterPro" id="IPR018989">
    <property type="entry name" value="DUF2001"/>
</dbReference>
<reference evidence="1" key="1">
    <citation type="journal article" date="2021" name="Proc. Natl. Acad. Sci. U.S.A.">
        <title>A Catalog of Tens of Thousands of Viruses from Human Metagenomes Reveals Hidden Associations with Chronic Diseases.</title>
        <authorList>
            <person name="Tisza M.J."/>
            <person name="Buck C.B."/>
        </authorList>
    </citation>
    <scope>NUCLEOTIDE SEQUENCE</scope>
    <source>
        <strain evidence="1">Ctdjo3</strain>
    </source>
</reference>
<accession>A0A8S5PSU0</accession>
<protein>
    <submittedName>
        <fullName evidence="1">Uncharacterized protein</fullName>
    </submittedName>
</protein>
<dbReference type="Gene3D" id="2.30.110.40">
    <property type="entry name" value="Phage tail tube protein"/>
    <property type="match status" value="1"/>
</dbReference>
<proteinExistence type="predicted"/>